<feature type="transmembrane region" description="Helical" evidence="4">
    <location>
        <begin position="141"/>
        <end position="164"/>
    </location>
</feature>
<dbReference type="SUPFAM" id="SSF103473">
    <property type="entry name" value="MFS general substrate transporter"/>
    <property type="match status" value="1"/>
</dbReference>
<dbReference type="Pfam" id="PF07690">
    <property type="entry name" value="MFS_1"/>
    <property type="match status" value="1"/>
</dbReference>
<dbReference type="PANTHER" id="PTHR11360:SF284">
    <property type="entry name" value="EG:103B4.3 PROTEIN-RELATED"/>
    <property type="match status" value="1"/>
</dbReference>
<feature type="transmembrane region" description="Helical" evidence="4">
    <location>
        <begin position="42"/>
        <end position="65"/>
    </location>
</feature>
<evidence type="ECO:0000256" key="4">
    <source>
        <dbReference type="SAM" id="Phobius"/>
    </source>
</evidence>
<feature type="transmembrane region" description="Helical" evidence="4">
    <location>
        <begin position="381"/>
        <end position="400"/>
    </location>
</feature>
<dbReference type="Gene3D" id="1.20.1250.20">
    <property type="entry name" value="MFS general substrate transporter like domains"/>
    <property type="match status" value="1"/>
</dbReference>
<dbReference type="EMBL" id="CP013068">
    <property type="protein sequence ID" value="ALV27676.1"/>
    <property type="molecule type" value="Genomic_DNA"/>
</dbReference>
<sequence length="411" mass="42251">MQKTASGPWTPALVISLIAAGLILSLSMGLRQSLGLFMEPMVRTTGITAAAFGFAMAAQNLAWGIGQPFMGAICDRFGGRLVVALAAVLYCAGLYMTATGGPAGLYLGGGLLVGLAVAATSHGVLVGIISRLATPAIRATAVSILAAAGSLGTFIVAPAAQAMISQWNWQAALGGLALLAATMAGLALLFRRGAAQTQGHQAQGHQDPQKPNARRAIAEALANRSFVITTAAFFACGFQLIFIATHLPNFIAICGLPPSVSATAIALIGICNAIGTLAAGYLCQRWGNVLVLALIYLLRTLAIAAFFAFPVSVESALLFAAAMGFLWLSVVPPVSGLINGLFGPANFGTLFGVMFLSHQVGAFLGAWLGGLSYQLSGSYSISWLSLIIVGLLAALLQFTARGERATPLQAQ</sequence>
<dbReference type="STRING" id="121719.APZ00_11880"/>
<dbReference type="InterPro" id="IPR036259">
    <property type="entry name" value="MFS_trans_sf"/>
</dbReference>
<feature type="transmembrane region" description="Helical" evidence="4">
    <location>
        <begin position="289"/>
        <end position="309"/>
    </location>
</feature>
<dbReference type="InterPro" id="IPR020846">
    <property type="entry name" value="MFS_dom"/>
</dbReference>
<protein>
    <recommendedName>
        <fullName evidence="5">Major facilitator superfamily (MFS) profile domain-containing protein</fullName>
    </recommendedName>
</protein>
<dbReference type="PROSITE" id="PS50850">
    <property type="entry name" value="MFS"/>
    <property type="match status" value="1"/>
</dbReference>
<dbReference type="PANTHER" id="PTHR11360">
    <property type="entry name" value="MONOCARBOXYLATE TRANSPORTER"/>
    <property type="match status" value="1"/>
</dbReference>
<dbReference type="InterPro" id="IPR050327">
    <property type="entry name" value="Proton-linked_MCT"/>
</dbReference>
<keyword evidence="1 4" id="KW-0812">Transmembrane</keyword>
<evidence type="ECO:0000259" key="5">
    <source>
        <dbReference type="PROSITE" id="PS50850"/>
    </source>
</evidence>
<dbReference type="GO" id="GO:0022857">
    <property type="term" value="F:transmembrane transporter activity"/>
    <property type="evidence" value="ECO:0007669"/>
    <property type="project" value="InterPro"/>
</dbReference>
<accession>A0A0U3PJC8</accession>
<evidence type="ECO:0000313" key="6">
    <source>
        <dbReference type="EMBL" id="ALV27676.1"/>
    </source>
</evidence>
<reference evidence="6 7" key="1">
    <citation type="submission" date="2015-10" db="EMBL/GenBank/DDBJ databases">
        <title>The world's first case of liver abscess caused by Pannonibacter phragmitetus.</title>
        <authorList>
            <person name="Ming D."/>
            <person name="Wang M."/>
            <person name="Zhou Y."/>
            <person name="Jiang T."/>
            <person name="Hu S."/>
        </authorList>
    </citation>
    <scope>NUCLEOTIDE SEQUENCE [LARGE SCALE GENOMIC DNA]</scope>
    <source>
        <strain evidence="6 7">31801</strain>
    </source>
</reference>
<evidence type="ECO:0000256" key="3">
    <source>
        <dbReference type="ARBA" id="ARBA00023136"/>
    </source>
</evidence>
<feature type="transmembrane region" description="Helical" evidence="4">
    <location>
        <begin position="225"/>
        <end position="247"/>
    </location>
</feature>
<feature type="transmembrane region" description="Helical" evidence="4">
    <location>
        <begin position="77"/>
        <end position="98"/>
    </location>
</feature>
<keyword evidence="3 4" id="KW-0472">Membrane</keyword>
<evidence type="ECO:0000313" key="7">
    <source>
        <dbReference type="Proteomes" id="UP000064921"/>
    </source>
</evidence>
<keyword evidence="2 4" id="KW-1133">Transmembrane helix</keyword>
<feature type="transmembrane region" description="Helical" evidence="4">
    <location>
        <begin position="12"/>
        <end position="30"/>
    </location>
</feature>
<feature type="transmembrane region" description="Helical" evidence="4">
    <location>
        <begin position="170"/>
        <end position="190"/>
    </location>
</feature>
<feature type="transmembrane region" description="Helical" evidence="4">
    <location>
        <begin position="259"/>
        <end position="282"/>
    </location>
</feature>
<dbReference type="InterPro" id="IPR011701">
    <property type="entry name" value="MFS"/>
</dbReference>
<feature type="domain" description="Major facilitator superfamily (MFS) profile" evidence="5">
    <location>
        <begin position="13"/>
        <end position="405"/>
    </location>
</feature>
<dbReference type="Proteomes" id="UP000064921">
    <property type="component" value="Chromosome"/>
</dbReference>
<evidence type="ECO:0000256" key="1">
    <source>
        <dbReference type="ARBA" id="ARBA00022692"/>
    </source>
</evidence>
<name>A0A0U3PJC8_9HYPH</name>
<evidence type="ECO:0000256" key="2">
    <source>
        <dbReference type="ARBA" id="ARBA00022989"/>
    </source>
</evidence>
<dbReference type="RefSeq" id="WP_058899028.1">
    <property type="nucleotide sequence ID" value="NZ_CP013068.1"/>
</dbReference>
<feature type="transmembrane region" description="Helical" evidence="4">
    <location>
        <begin position="104"/>
        <end position="129"/>
    </location>
</feature>
<dbReference type="AlphaFoldDB" id="A0A0U3PJC8"/>
<dbReference type="KEGG" id="pphr:APZ00_11880"/>
<feature type="transmembrane region" description="Helical" evidence="4">
    <location>
        <begin position="350"/>
        <end position="369"/>
    </location>
</feature>
<keyword evidence="7" id="KW-1185">Reference proteome</keyword>
<dbReference type="CDD" id="cd17355">
    <property type="entry name" value="MFS_YcxA_like"/>
    <property type="match status" value="1"/>
</dbReference>
<gene>
    <name evidence="6" type="ORF">APZ00_11880</name>
</gene>
<organism evidence="6 7">
    <name type="scientific">Pannonibacter phragmitetus</name>
    <dbReference type="NCBI Taxonomy" id="121719"/>
    <lineage>
        <taxon>Bacteria</taxon>
        <taxon>Pseudomonadati</taxon>
        <taxon>Pseudomonadota</taxon>
        <taxon>Alphaproteobacteria</taxon>
        <taxon>Hyphomicrobiales</taxon>
        <taxon>Stappiaceae</taxon>
        <taxon>Pannonibacter</taxon>
    </lineage>
</organism>
<feature type="transmembrane region" description="Helical" evidence="4">
    <location>
        <begin position="315"/>
        <end position="338"/>
    </location>
</feature>
<proteinExistence type="predicted"/>